<accession>A0A2M7RFT4</accession>
<proteinExistence type="predicted"/>
<protein>
    <submittedName>
        <fullName evidence="1">Uncharacterized protein</fullName>
    </submittedName>
</protein>
<sequence length="75" mass="8884">MDQDIDLKNLCKACSTEPIYMEGLCEFCYGEELEWEALEEDERLKEIMPKHGQDLKQNQDLQTERSLKKIFKEGK</sequence>
<dbReference type="Proteomes" id="UP000228689">
    <property type="component" value="Unassembled WGS sequence"/>
</dbReference>
<organism evidence="1 2">
    <name type="scientific">Candidatus Komeilibacteria bacterium CG_4_10_14_0_8_um_filter_37_78</name>
    <dbReference type="NCBI Taxonomy" id="1974471"/>
    <lineage>
        <taxon>Bacteria</taxon>
        <taxon>Candidatus Komeiliibacteriota</taxon>
    </lineage>
</organism>
<comment type="caution">
    <text evidence="1">The sequence shown here is derived from an EMBL/GenBank/DDBJ whole genome shotgun (WGS) entry which is preliminary data.</text>
</comment>
<reference evidence="2" key="1">
    <citation type="submission" date="2017-09" db="EMBL/GenBank/DDBJ databases">
        <title>Depth-based differentiation of microbial function through sediment-hosted aquifers and enrichment of novel symbionts in the deep terrestrial subsurface.</title>
        <authorList>
            <person name="Probst A.J."/>
            <person name="Ladd B."/>
            <person name="Jarett J.K."/>
            <person name="Geller-Mcgrath D.E."/>
            <person name="Sieber C.M.K."/>
            <person name="Emerson J.B."/>
            <person name="Anantharaman K."/>
            <person name="Thomas B.C."/>
            <person name="Malmstrom R."/>
            <person name="Stieglmeier M."/>
            <person name="Klingl A."/>
            <person name="Woyke T."/>
            <person name="Ryan C.M."/>
            <person name="Banfield J.F."/>
        </authorList>
    </citation>
    <scope>NUCLEOTIDE SEQUENCE [LARGE SCALE GENOMIC DNA]</scope>
</reference>
<gene>
    <name evidence="1" type="ORF">COY67_00110</name>
</gene>
<evidence type="ECO:0000313" key="1">
    <source>
        <dbReference type="EMBL" id="PIY95411.1"/>
    </source>
</evidence>
<dbReference type="AlphaFoldDB" id="A0A2M7RFT4"/>
<name>A0A2M7RFT4_9BACT</name>
<dbReference type="EMBL" id="PFMC01000004">
    <property type="protein sequence ID" value="PIY95411.1"/>
    <property type="molecule type" value="Genomic_DNA"/>
</dbReference>
<evidence type="ECO:0000313" key="2">
    <source>
        <dbReference type="Proteomes" id="UP000228689"/>
    </source>
</evidence>